<proteinExistence type="predicted"/>
<comment type="caution">
    <text evidence="1">The sequence shown here is derived from an EMBL/GenBank/DDBJ whole genome shotgun (WGS) entry which is preliminary data.</text>
</comment>
<dbReference type="Proteomes" id="UP001153365">
    <property type="component" value="Unassembled WGS sequence"/>
</dbReference>
<evidence type="ECO:0000313" key="1">
    <source>
        <dbReference type="EMBL" id="CAH7681227.1"/>
    </source>
</evidence>
<dbReference type="EMBL" id="CALTRL010003481">
    <property type="protein sequence ID" value="CAH7681227.1"/>
    <property type="molecule type" value="Genomic_DNA"/>
</dbReference>
<protein>
    <submittedName>
        <fullName evidence="1">Uncharacterized protein</fullName>
    </submittedName>
</protein>
<name>A0AAV0B6V5_PHAPC</name>
<keyword evidence="2" id="KW-1185">Reference proteome</keyword>
<accession>A0AAV0B6V5</accession>
<sequence>MLQTIDPGTIRQILMRLEDTVVLCKLFCPKTPTSPPTSTTTTVLQQTPIEQQQQQQQHQQQQQQQFKSDTKNFRIQGWDPILIIAQILAIQSLHYLILSLLKPPMLQLLSSPFPLDFEGGPSSLAMIMDWREMIGIGTINQSLNFNKQQQQQASLRPWANSNYIHSKVLLPSLDRKLSRINVRD</sequence>
<dbReference type="AlphaFoldDB" id="A0AAV0B6V5"/>
<reference evidence="1" key="1">
    <citation type="submission" date="2022-06" db="EMBL/GenBank/DDBJ databases">
        <authorList>
            <consortium name="SYNGENTA / RWTH Aachen University"/>
        </authorList>
    </citation>
    <scope>NUCLEOTIDE SEQUENCE</scope>
</reference>
<organism evidence="1 2">
    <name type="scientific">Phakopsora pachyrhizi</name>
    <name type="common">Asian soybean rust disease fungus</name>
    <dbReference type="NCBI Taxonomy" id="170000"/>
    <lineage>
        <taxon>Eukaryota</taxon>
        <taxon>Fungi</taxon>
        <taxon>Dikarya</taxon>
        <taxon>Basidiomycota</taxon>
        <taxon>Pucciniomycotina</taxon>
        <taxon>Pucciniomycetes</taxon>
        <taxon>Pucciniales</taxon>
        <taxon>Phakopsoraceae</taxon>
        <taxon>Phakopsora</taxon>
    </lineage>
</organism>
<gene>
    <name evidence="1" type="ORF">PPACK8108_LOCUS13800</name>
</gene>
<evidence type="ECO:0000313" key="2">
    <source>
        <dbReference type="Proteomes" id="UP001153365"/>
    </source>
</evidence>